<dbReference type="Proteomes" id="UP000291758">
    <property type="component" value="Chromosome"/>
</dbReference>
<dbReference type="AlphaFoldDB" id="A0A4P6EM63"/>
<dbReference type="EMBL" id="CP035495">
    <property type="protein sequence ID" value="QAY63794.1"/>
    <property type="molecule type" value="Genomic_DNA"/>
</dbReference>
<evidence type="ECO:0000256" key="1">
    <source>
        <dbReference type="SAM" id="MobiDB-lite"/>
    </source>
</evidence>
<organism evidence="3 4">
    <name type="scientific">Xylanimonas allomyrinae</name>
    <dbReference type="NCBI Taxonomy" id="2509459"/>
    <lineage>
        <taxon>Bacteria</taxon>
        <taxon>Bacillati</taxon>
        <taxon>Actinomycetota</taxon>
        <taxon>Actinomycetes</taxon>
        <taxon>Micrococcales</taxon>
        <taxon>Promicromonosporaceae</taxon>
        <taxon>Xylanimonas</taxon>
    </lineage>
</organism>
<proteinExistence type="predicted"/>
<dbReference type="RefSeq" id="WP_129204954.1">
    <property type="nucleotide sequence ID" value="NZ_CP035495.1"/>
</dbReference>
<evidence type="ECO:0000313" key="4">
    <source>
        <dbReference type="Proteomes" id="UP000291758"/>
    </source>
</evidence>
<dbReference type="InterPro" id="IPR018060">
    <property type="entry name" value="HTH_AraC"/>
</dbReference>
<evidence type="ECO:0000259" key="2">
    <source>
        <dbReference type="PROSITE" id="PS01124"/>
    </source>
</evidence>
<dbReference type="Pfam" id="PF12833">
    <property type="entry name" value="HTH_18"/>
    <property type="match status" value="1"/>
</dbReference>
<sequence>MTATSTRLGRRRLGISGRRRPPRDVPPRTALRAGVVVYIARHAADAGLTPARVAARFGVSPRTLSRAFARTALDVPGHIAHARLDLALEALRDARLAHLDDDAVAARCGYRSATGLRCAVVAATGMSPAGYRGLVLDGPRQGSGAPA</sequence>
<feature type="region of interest" description="Disordered" evidence="1">
    <location>
        <begin position="1"/>
        <end position="27"/>
    </location>
</feature>
<dbReference type="KEGG" id="xyl:ET495_11700"/>
<feature type="domain" description="HTH araC/xylS-type" evidence="2">
    <location>
        <begin position="33"/>
        <end position="134"/>
    </location>
</feature>
<accession>A0A4P6EM63</accession>
<dbReference type="Gene3D" id="1.10.10.60">
    <property type="entry name" value="Homeodomain-like"/>
    <property type="match status" value="1"/>
</dbReference>
<evidence type="ECO:0000313" key="3">
    <source>
        <dbReference type="EMBL" id="QAY63794.1"/>
    </source>
</evidence>
<dbReference type="GO" id="GO:0003700">
    <property type="term" value="F:DNA-binding transcription factor activity"/>
    <property type="evidence" value="ECO:0007669"/>
    <property type="project" value="InterPro"/>
</dbReference>
<feature type="compositionally biased region" description="Basic residues" evidence="1">
    <location>
        <begin position="8"/>
        <end position="21"/>
    </location>
</feature>
<dbReference type="PROSITE" id="PS01124">
    <property type="entry name" value="HTH_ARAC_FAMILY_2"/>
    <property type="match status" value="1"/>
</dbReference>
<keyword evidence="4" id="KW-1185">Reference proteome</keyword>
<gene>
    <name evidence="3" type="ORF">ET495_11700</name>
</gene>
<dbReference type="GO" id="GO:0043565">
    <property type="term" value="F:sequence-specific DNA binding"/>
    <property type="evidence" value="ECO:0007669"/>
    <property type="project" value="InterPro"/>
</dbReference>
<protein>
    <submittedName>
        <fullName evidence="3">Helix-turn-helix domain-containing protein</fullName>
    </submittedName>
</protein>
<dbReference type="SMART" id="SM00342">
    <property type="entry name" value="HTH_ARAC"/>
    <property type="match status" value="1"/>
</dbReference>
<reference evidence="3 4" key="1">
    <citation type="submission" date="2019-01" db="EMBL/GenBank/DDBJ databases">
        <title>Genome sequencing of strain 2JSPR-7.</title>
        <authorList>
            <person name="Heo J."/>
            <person name="Kim S.-J."/>
            <person name="Kim J.-S."/>
            <person name="Hong S.-B."/>
            <person name="Kwon S.-W."/>
        </authorList>
    </citation>
    <scope>NUCLEOTIDE SEQUENCE [LARGE SCALE GENOMIC DNA]</scope>
    <source>
        <strain evidence="3 4">2JSPR-7</strain>
    </source>
</reference>
<name>A0A4P6EM63_9MICO</name>